<reference evidence="7" key="1">
    <citation type="journal article" date="2019" name="Int. J. Syst. Evol. Microbiol.">
        <title>The Global Catalogue of Microorganisms (GCM) 10K type strain sequencing project: providing services to taxonomists for standard genome sequencing and annotation.</title>
        <authorList>
            <consortium name="The Broad Institute Genomics Platform"/>
            <consortium name="The Broad Institute Genome Sequencing Center for Infectious Disease"/>
            <person name="Wu L."/>
            <person name="Ma J."/>
        </authorList>
    </citation>
    <scope>NUCLEOTIDE SEQUENCE [LARGE SCALE GENOMIC DNA]</scope>
    <source>
        <strain evidence="7">JCM 17106</strain>
    </source>
</reference>
<organism evidence="6 7">
    <name type="scientific">Aquimarina addita</name>
    <dbReference type="NCBI Taxonomy" id="870485"/>
    <lineage>
        <taxon>Bacteria</taxon>
        <taxon>Pseudomonadati</taxon>
        <taxon>Bacteroidota</taxon>
        <taxon>Flavobacteriia</taxon>
        <taxon>Flavobacteriales</taxon>
        <taxon>Flavobacteriaceae</taxon>
        <taxon>Aquimarina</taxon>
    </lineage>
</organism>
<keyword evidence="4" id="KW-0472">Membrane</keyword>
<keyword evidence="2" id="KW-0238">DNA-binding</keyword>
<protein>
    <recommendedName>
        <fullName evidence="5">HTH araC/xylS-type domain-containing protein</fullName>
    </recommendedName>
</protein>
<dbReference type="InterPro" id="IPR009057">
    <property type="entry name" value="Homeodomain-like_sf"/>
</dbReference>
<accession>A0ABP6UNR0</accession>
<dbReference type="Gene3D" id="1.10.10.60">
    <property type="entry name" value="Homeodomain-like"/>
    <property type="match status" value="1"/>
</dbReference>
<dbReference type="InterPro" id="IPR018060">
    <property type="entry name" value="HTH_AraC"/>
</dbReference>
<dbReference type="PRINTS" id="PR00032">
    <property type="entry name" value="HTHARAC"/>
</dbReference>
<keyword evidence="4" id="KW-0812">Transmembrane</keyword>
<keyword evidence="7" id="KW-1185">Reference proteome</keyword>
<proteinExistence type="predicted"/>
<dbReference type="PROSITE" id="PS01124">
    <property type="entry name" value="HTH_ARAC_FAMILY_2"/>
    <property type="match status" value="1"/>
</dbReference>
<dbReference type="Proteomes" id="UP001500459">
    <property type="component" value="Unassembled WGS sequence"/>
</dbReference>
<evidence type="ECO:0000256" key="2">
    <source>
        <dbReference type="ARBA" id="ARBA00023125"/>
    </source>
</evidence>
<evidence type="ECO:0000256" key="1">
    <source>
        <dbReference type="ARBA" id="ARBA00023015"/>
    </source>
</evidence>
<feature type="domain" description="HTH araC/xylS-type" evidence="5">
    <location>
        <begin position="57"/>
        <end position="94"/>
    </location>
</feature>
<evidence type="ECO:0000313" key="7">
    <source>
        <dbReference type="Proteomes" id="UP001500459"/>
    </source>
</evidence>
<evidence type="ECO:0000313" key="6">
    <source>
        <dbReference type="EMBL" id="GAA3510698.1"/>
    </source>
</evidence>
<dbReference type="EMBL" id="BAABCW010000010">
    <property type="protein sequence ID" value="GAA3510698.1"/>
    <property type="molecule type" value="Genomic_DNA"/>
</dbReference>
<dbReference type="InterPro" id="IPR020449">
    <property type="entry name" value="Tscrpt_reg_AraC-type_HTH"/>
</dbReference>
<keyword evidence="1" id="KW-0805">Transcription regulation</keyword>
<evidence type="ECO:0000256" key="3">
    <source>
        <dbReference type="ARBA" id="ARBA00023163"/>
    </source>
</evidence>
<dbReference type="RefSeq" id="WP_344927929.1">
    <property type="nucleotide sequence ID" value="NZ_BAABCW010000010.1"/>
</dbReference>
<feature type="transmembrane region" description="Helical" evidence="4">
    <location>
        <begin position="7"/>
        <end position="29"/>
    </location>
</feature>
<dbReference type="SUPFAM" id="SSF46689">
    <property type="entry name" value="Homeodomain-like"/>
    <property type="match status" value="1"/>
</dbReference>
<name>A0ABP6UNR0_9FLAO</name>
<comment type="caution">
    <text evidence="6">The sequence shown here is derived from an EMBL/GenBank/DDBJ whole genome shotgun (WGS) entry which is preliminary data.</text>
</comment>
<keyword evidence="4" id="KW-1133">Transmembrane helix</keyword>
<dbReference type="Pfam" id="PF12833">
    <property type="entry name" value="HTH_18"/>
    <property type="match status" value="1"/>
</dbReference>
<sequence>MFKKYRILKWTLISFLGIILIFITFGIWFKSLIPHKNLTLEATQVKDLPYLSKNIQSKRGKISSIAFDTGFSSLSSFNVAFKKFEKMTPSAYKK</sequence>
<keyword evidence="3" id="KW-0804">Transcription</keyword>
<gene>
    <name evidence="6" type="ORF">GCM10022393_25330</name>
</gene>
<evidence type="ECO:0000256" key="4">
    <source>
        <dbReference type="SAM" id="Phobius"/>
    </source>
</evidence>
<evidence type="ECO:0000259" key="5">
    <source>
        <dbReference type="PROSITE" id="PS01124"/>
    </source>
</evidence>